<dbReference type="AlphaFoldDB" id="G2QQE7"/>
<dbReference type="HOGENOM" id="CLU_2401212_0_0_1"/>
<reference evidence="1 2" key="1">
    <citation type="journal article" date="2011" name="Nat. Biotechnol.">
        <title>Comparative genomic analysis of the thermophilic biomass-degrading fungi Myceliophthora thermophila and Thielavia terrestris.</title>
        <authorList>
            <person name="Berka R.M."/>
            <person name="Grigoriev I.V."/>
            <person name="Otillar R."/>
            <person name="Salamov A."/>
            <person name="Grimwood J."/>
            <person name="Reid I."/>
            <person name="Ishmael N."/>
            <person name="John T."/>
            <person name="Darmond C."/>
            <person name="Moisan M.-C."/>
            <person name="Henrissat B."/>
            <person name="Coutinho P.M."/>
            <person name="Lombard V."/>
            <person name="Natvig D.O."/>
            <person name="Lindquist E."/>
            <person name="Schmutz J."/>
            <person name="Lucas S."/>
            <person name="Harris P."/>
            <person name="Powlowski J."/>
            <person name="Bellemare A."/>
            <person name="Taylor D."/>
            <person name="Butler G."/>
            <person name="de Vries R.P."/>
            <person name="Allijn I.E."/>
            <person name="van den Brink J."/>
            <person name="Ushinsky S."/>
            <person name="Storms R."/>
            <person name="Powell A.J."/>
            <person name="Paulsen I.T."/>
            <person name="Elbourne L.D.H."/>
            <person name="Baker S.E."/>
            <person name="Magnuson J."/>
            <person name="LaBoissiere S."/>
            <person name="Clutterbuck A.J."/>
            <person name="Martinez D."/>
            <person name="Wogulis M."/>
            <person name="de Leon A.L."/>
            <person name="Rey M.W."/>
            <person name="Tsang A."/>
        </authorList>
    </citation>
    <scope>NUCLEOTIDE SEQUENCE [LARGE SCALE GENOMIC DNA]</scope>
    <source>
        <strain evidence="2">ATCC 42464 / BCRC 31852 / DSM 1799</strain>
    </source>
</reference>
<protein>
    <submittedName>
        <fullName evidence="1">Uncharacterized protein</fullName>
    </submittedName>
</protein>
<keyword evidence="2" id="KW-1185">Reference proteome</keyword>
<dbReference type="KEGG" id="mtm:MYCTH_2312396"/>
<name>G2QQE7_THET4</name>
<proteinExistence type="predicted"/>
<gene>
    <name evidence="1" type="ORF">MYCTH_2312396</name>
</gene>
<accession>G2QQE7</accession>
<dbReference type="InParanoid" id="G2QQE7"/>
<dbReference type="RefSeq" id="XP_003667055.1">
    <property type="nucleotide sequence ID" value="XM_003667007.1"/>
</dbReference>
<evidence type="ECO:0000313" key="1">
    <source>
        <dbReference type="EMBL" id="AEO61810.1"/>
    </source>
</evidence>
<dbReference type="VEuPathDB" id="FungiDB:MYCTH_2312396"/>
<dbReference type="Proteomes" id="UP000007322">
    <property type="component" value="Chromosome 7"/>
</dbReference>
<organism evidence="1 2">
    <name type="scientific">Thermothelomyces thermophilus (strain ATCC 42464 / BCRC 31852 / DSM 1799)</name>
    <name type="common">Sporotrichum thermophile</name>
    <dbReference type="NCBI Taxonomy" id="573729"/>
    <lineage>
        <taxon>Eukaryota</taxon>
        <taxon>Fungi</taxon>
        <taxon>Dikarya</taxon>
        <taxon>Ascomycota</taxon>
        <taxon>Pezizomycotina</taxon>
        <taxon>Sordariomycetes</taxon>
        <taxon>Sordariomycetidae</taxon>
        <taxon>Sordariales</taxon>
        <taxon>Chaetomiaceae</taxon>
        <taxon>Thermothelomyces</taxon>
    </lineage>
</organism>
<dbReference type="EMBL" id="CP003008">
    <property type="protein sequence ID" value="AEO61810.1"/>
    <property type="molecule type" value="Genomic_DNA"/>
</dbReference>
<dbReference type="OrthoDB" id="10266999at2759"/>
<evidence type="ECO:0000313" key="2">
    <source>
        <dbReference type="Proteomes" id="UP000007322"/>
    </source>
</evidence>
<dbReference type="eggNOG" id="ENOG502RKHV">
    <property type="taxonomic scope" value="Eukaryota"/>
</dbReference>
<dbReference type="GeneID" id="11509372"/>
<sequence length="93" mass="10215">MLLENTTTTEKRLLHVPPCNEGDREEVDPDPYGWEAELEKRVTHQCAAGTVGLGMSDCCRVPVIQYRRASGAKRTLLRRVLSFGPSAGTNAEG</sequence>